<feature type="region of interest" description="Disordered" evidence="2">
    <location>
        <begin position="420"/>
        <end position="441"/>
    </location>
</feature>
<evidence type="ECO:0000256" key="1">
    <source>
        <dbReference type="PROSITE-ProRule" id="PRU00047"/>
    </source>
</evidence>
<feature type="region of interest" description="Disordered" evidence="2">
    <location>
        <begin position="123"/>
        <end position="177"/>
    </location>
</feature>
<keyword evidence="1" id="KW-0862">Zinc</keyword>
<feature type="region of interest" description="Disordered" evidence="2">
    <location>
        <begin position="627"/>
        <end position="653"/>
    </location>
</feature>
<dbReference type="InterPro" id="IPR001878">
    <property type="entry name" value="Znf_CCHC"/>
</dbReference>
<keyword evidence="5" id="KW-1185">Reference proteome</keyword>
<dbReference type="Gene3D" id="2.40.70.10">
    <property type="entry name" value="Acid Proteases"/>
    <property type="match status" value="1"/>
</dbReference>
<feature type="compositionally biased region" description="Acidic residues" evidence="2">
    <location>
        <begin position="887"/>
        <end position="939"/>
    </location>
</feature>
<dbReference type="InterPro" id="IPR036875">
    <property type="entry name" value="Znf_CCHC_sf"/>
</dbReference>
<feature type="compositionally biased region" description="Basic and acidic residues" evidence="2">
    <location>
        <begin position="423"/>
        <end position="432"/>
    </location>
</feature>
<evidence type="ECO:0000259" key="3">
    <source>
        <dbReference type="PROSITE" id="PS50158"/>
    </source>
</evidence>
<evidence type="ECO:0000256" key="2">
    <source>
        <dbReference type="SAM" id="MobiDB-lite"/>
    </source>
</evidence>
<evidence type="ECO:0000313" key="5">
    <source>
        <dbReference type="Proteomes" id="UP001151760"/>
    </source>
</evidence>
<dbReference type="Gene3D" id="4.10.60.10">
    <property type="entry name" value="Zinc finger, CCHC-type"/>
    <property type="match status" value="1"/>
</dbReference>
<feature type="region of interest" description="Disordered" evidence="2">
    <location>
        <begin position="833"/>
        <end position="981"/>
    </location>
</feature>
<keyword evidence="4" id="KW-0548">Nucleotidyltransferase</keyword>
<organism evidence="4 5">
    <name type="scientific">Tanacetum coccineum</name>
    <dbReference type="NCBI Taxonomy" id="301880"/>
    <lineage>
        <taxon>Eukaryota</taxon>
        <taxon>Viridiplantae</taxon>
        <taxon>Streptophyta</taxon>
        <taxon>Embryophyta</taxon>
        <taxon>Tracheophyta</taxon>
        <taxon>Spermatophyta</taxon>
        <taxon>Magnoliopsida</taxon>
        <taxon>eudicotyledons</taxon>
        <taxon>Gunneridae</taxon>
        <taxon>Pentapetalae</taxon>
        <taxon>asterids</taxon>
        <taxon>campanulids</taxon>
        <taxon>Asterales</taxon>
        <taxon>Asteraceae</taxon>
        <taxon>Asteroideae</taxon>
        <taxon>Anthemideae</taxon>
        <taxon>Anthemidinae</taxon>
        <taxon>Tanacetum</taxon>
    </lineage>
</organism>
<feature type="region of interest" description="Disordered" evidence="2">
    <location>
        <begin position="81"/>
        <end position="109"/>
    </location>
</feature>
<evidence type="ECO:0000313" key="4">
    <source>
        <dbReference type="EMBL" id="GJT86143.1"/>
    </source>
</evidence>
<dbReference type="CDD" id="cd00303">
    <property type="entry name" value="retropepsin_like"/>
    <property type="match status" value="1"/>
</dbReference>
<dbReference type="GO" id="GO:0003964">
    <property type="term" value="F:RNA-directed DNA polymerase activity"/>
    <property type="evidence" value="ECO:0007669"/>
    <property type="project" value="UniProtKB-KW"/>
</dbReference>
<dbReference type="Pfam" id="PF00098">
    <property type="entry name" value="zf-CCHC"/>
    <property type="match status" value="1"/>
</dbReference>
<dbReference type="EMBL" id="BQNB010019518">
    <property type="protein sequence ID" value="GJT86143.1"/>
    <property type="molecule type" value="Genomic_DNA"/>
</dbReference>
<dbReference type="SMART" id="SM00343">
    <property type="entry name" value="ZnF_C2HC"/>
    <property type="match status" value="1"/>
</dbReference>
<proteinExistence type="predicted"/>
<dbReference type="Proteomes" id="UP001151760">
    <property type="component" value="Unassembled WGS sequence"/>
</dbReference>
<comment type="caution">
    <text evidence="4">The sequence shown here is derived from an EMBL/GenBank/DDBJ whole genome shotgun (WGS) entry which is preliminary data.</text>
</comment>
<feature type="compositionally biased region" description="Acidic residues" evidence="2">
    <location>
        <begin position="960"/>
        <end position="969"/>
    </location>
</feature>
<sequence>MITTSSKMEGRKPSGLMETVDIMDLIPCVGSVHCITQDLALSDSVSSPFEGLSDIGSLRADDHEYLELPWMPEDPYVEAALQAPPSPDYVPGPEEPEQAPPSPDYVPGLEHADDEIVAEDQPYAEDASPTAQSPDYVPESAPERPKEDTTGPRGEPYSAMRQAVRTDESPADTPPAHPQIGVQLGFLFSSSTYTNMDRISDAPSSGIPPPLPISVPTSSPPLLLPSASRKEDRPEVTLPPRKRLGITLGPRYEEIRRDPERDVGYGITDLWDEIVETLQGAPVSTDMELSRHMKKFETRVWQDTNEIYTRLEDKQSQRQLLAGRLNMLFRDRRAHVYIRHLMETEARLSREAWRRSMDASDLARREVMSLHTTVLGQMSEDKRTAAYTNIDSDAVITGIGDHTTGTGDSTTGTGVTATLAARDANRNGDDSHTSGTGGRRTERVTRECTYQDFMKCKPLYFKGTEGVVELTQWFKRMETVFRISNCSVENQIKFSICTLLAGALTWWNSHVMTVSHDVAYVMTWADLRKKMTDKYCPRNKMKKLEAELWNLKVKGTDVIGYNQHFQELALLYVRMFPEESDKIERYVGGFPDMIHGNIVASKPKTMQEAIEMATELMDEKVSTIAERQAENKRKSAGNANNANNQRGTGSGQKPTCFECGVQGHFKRECPKLKNNKNCGNQVGNDRAPAKVYMVRHAGTNPDSNIVTGTSQMDITPSTLDHYYDVELADGRIIGLNTILRGCTLNLLNHPFNINLMPVELGSFDAIIGMDWLAKYQAIIVCAEKIVRIPWGNETLIVHGDESNRGHEARLHIISYSTSSLFFLDSVMSDSDEPRVTHTEISSPYKDLSDIGSPRADDHEFPDAPPSPEDQLYAEDASPIAQSPDYVPESDPEADPEEDPIDFSADGGDDGDDEMDIEEDEDADMDIDEEDEDEDEEAEEEHSAPAYPVVVALPATAPSAEETEPFETDESAATPPPHPAYRMTARITIPEPLPVPAWSDSEVARLLAISSPPASPLSPWSSSPPQIPIPLSPPSPVLPAPPPSPIRSLGYRAATIRMRAEAAATSHSLPLPPPFILSPTRPDAPPPMPTSAPTSFPPLLLPSDRPEVNLPPRMGLGLALGPGYEVGESSAAAAARPAGGFRADYGFVATMDRQVRRDPERYVGYGITDAWDEIVETLQGAPVSTDTELGAHMREFESLVRRDTDEIYTRLDDEQGQRQLLAGRVNMLFRDRRTHAHTRQLMETEAGMSREAWGRAMDASDLAHGGVISLRTTVHAQMAEIAELQSADRRRQRAMSDCWKRGMRFHSRGTSHTCRSSVTALQGQVMTLQGQVTALQGQQGPAGGPAPPELPEEADSNS</sequence>
<accession>A0ABQ5HE85</accession>
<feature type="region of interest" description="Disordered" evidence="2">
    <location>
        <begin position="1332"/>
        <end position="1357"/>
    </location>
</feature>
<feature type="compositionally biased region" description="Low complexity" evidence="2">
    <location>
        <begin position="943"/>
        <end position="959"/>
    </location>
</feature>
<keyword evidence="4" id="KW-0695">RNA-directed DNA polymerase</keyword>
<dbReference type="PANTHER" id="PTHR15503">
    <property type="entry name" value="LDOC1 RELATED"/>
    <property type="match status" value="1"/>
</dbReference>
<reference evidence="4" key="1">
    <citation type="journal article" date="2022" name="Int. J. Mol. Sci.">
        <title>Draft Genome of Tanacetum Coccineum: Genomic Comparison of Closely Related Tanacetum-Family Plants.</title>
        <authorList>
            <person name="Yamashiro T."/>
            <person name="Shiraishi A."/>
            <person name="Nakayama K."/>
            <person name="Satake H."/>
        </authorList>
    </citation>
    <scope>NUCLEOTIDE SEQUENCE</scope>
</reference>
<keyword evidence="1" id="KW-0863">Zinc-finger</keyword>
<feature type="region of interest" description="Disordered" evidence="2">
    <location>
        <begin position="197"/>
        <end position="242"/>
    </location>
</feature>
<keyword evidence="4" id="KW-0808">Transferase</keyword>
<protein>
    <submittedName>
        <fullName evidence="4">Reverse transcriptase domain-containing protein</fullName>
    </submittedName>
</protein>
<dbReference type="InterPro" id="IPR032567">
    <property type="entry name" value="RTL1-rel"/>
</dbReference>
<dbReference type="Pfam" id="PF08284">
    <property type="entry name" value="RVP_2"/>
    <property type="match status" value="1"/>
</dbReference>
<feature type="compositionally biased region" description="Pro residues" evidence="2">
    <location>
        <begin position="206"/>
        <end position="223"/>
    </location>
</feature>
<dbReference type="InterPro" id="IPR045358">
    <property type="entry name" value="Ty3_capsid"/>
</dbReference>
<keyword evidence="1" id="KW-0479">Metal-binding</keyword>
<gene>
    <name evidence="4" type="ORF">Tco_1067860</name>
</gene>
<dbReference type="SUPFAM" id="SSF57756">
    <property type="entry name" value="Retrovirus zinc finger-like domains"/>
    <property type="match status" value="1"/>
</dbReference>
<dbReference type="Pfam" id="PF19259">
    <property type="entry name" value="Ty3_capsid"/>
    <property type="match status" value="1"/>
</dbReference>
<dbReference type="PANTHER" id="PTHR15503:SF45">
    <property type="entry name" value="RNA-DIRECTED DNA POLYMERASE HOMOLOG"/>
    <property type="match status" value="1"/>
</dbReference>
<name>A0ABQ5HE85_9ASTR</name>
<dbReference type="InterPro" id="IPR021109">
    <property type="entry name" value="Peptidase_aspartic_dom_sf"/>
</dbReference>
<reference evidence="4" key="2">
    <citation type="submission" date="2022-01" db="EMBL/GenBank/DDBJ databases">
        <authorList>
            <person name="Yamashiro T."/>
            <person name="Shiraishi A."/>
            <person name="Satake H."/>
            <person name="Nakayama K."/>
        </authorList>
    </citation>
    <scope>NUCLEOTIDE SEQUENCE</scope>
</reference>
<feature type="compositionally biased region" description="Basic and acidic residues" evidence="2">
    <location>
        <begin position="141"/>
        <end position="150"/>
    </location>
</feature>
<dbReference type="PROSITE" id="PS50158">
    <property type="entry name" value="ZF_CCHC"/>
    <property type="match status" value="1"/>
</dbReference>
<feature type="domain" description="CCHC-type" evidence="3">
    <location>
        <begin position="656"/>
        <end position="671"/>
    </location>
</feature>